<proteinExistence type="predicted"/>
<keyword evidence="3" id="KW-0411">Iron-sulfur</keyword>
<sequence>MAAEPALAGRLVAGVDRQRCLGCGQCLPSCPNGLLAVRGGLAVLTDAARCDGRGRCLGHCSADALNLGPCSWPTGGA</sequence>
<dbReference type="GO" id="GO:0046872">
    <property type="term" value="F:metal ion binding"/>
    <property type="evidence" value="ECO:0007669"/>
    <property type="project" value="UniProtKB-KW"/>
</dbReference>
<feature type="domain" description="4Fe-4S ferredoxin-type" evidence="4">
    <location>
        <begin position="11"/>
        <end position="40"/>
    </location>
</feature>
<dbReference type="EMBL" id="CM001368">
    <property type="protein sequence ID" value="EHJ47162.1"/>
    <property type="molecule type" value="Genomic_DNA"/>
</dbReference>
<organism evidence="5 6">
    <name type="scientific">Solidesulfovibrio carbinoliphilus subsp. oakridgensis</name>
    <dbReference type="NCBI Taxonomy" id="694327"/>
    <lineage>
        <taxon>Bacteria</taxon>
        <taxon>Pseudomonadati</taxon>
        <taxon>Thermodesulfobacteriota</taxon>
        <taxon>Desulfovibrionia</taxon>
        <taxon>Desulfovibrionales</taxon>
        <taxon>Desulfovibrionaceae</taxon>
        <taxon>Solidesulfovibrio</taxon>
    </lineage>
</organism>
<dbReference type="eggNOG" id="COG1145">
    <property type="taxonomic scope" value="Bacteria"/>
</dbReference>
<dbReference type="InterPro" id="IPR057431">
    <property type="entry name" value="LdpA_Fe-S-bd"/>
</dbReference>
<dbReference type="Proteomes" id="UP000004662">
    <property type="component" value="Chromosome"/>
</dbReference>
<name>G7Q7K9_9BACT</name>
<dbReference type="Gene3D" id="3.30.70.20">
    <property type="match status" value="1"/>
</dbReference>
<evidence type="ECO:0000259" key="4">
    <source>
        <dbReference type="PROSITE" id="PS51379"/>
    </source>
</evidence>
<evidence type="ECO:0000256" key="2">
    <source>
        <dbReference type="ARBA" id="ARBA00023004"/>
    </source>
</evidence>
<dbReference type="AlphaFoldDB" id="G7Q7K9"/>
<gene>
    <name evidence="5" type="ORF">DFW101_1152</name>
</gene>
<dbReference type="RefSeq" id="WP_009180574.1">
    <property type="nucleotide sequence ID" value="NZ_CM001368.1"/>
</dbReference>
<dbReference type="STRING" id="694327.DFW101_1152"/>
<keyword evidence="6" id="KW-1185">Reference proteome</keyword>
<dbReference type="OrthoDB" id="9794954at2"/>
<reference evidence="6" key="1">
    <citation type="journal article" date="2015" name="Genome Announc.">
        <title>High-Quality Draft Genome Sequence of Desulfovibrio carbinoliphilus FW-101-2B, an Organic Acid-Oxidizing Sulfate-Reducing Bacterium Isolated from Uranium(VI)-Contaminated Groundwater.</title>
        <authorList>
            <person name="Ramsay B.D."/>
            <person name="Hwang C."/>
            <person name="Woo H.L."/>
            <person name="Carroll S.L."/>
            <person name="Lucas S."/>
            <person name="Han J."/>
            <person name="Lapidus A.L."/>
            <person name="Cheng J.F."/>
            <person name="Goodwin L.A."/>
            <person name="Pitluck S."/>
            <person name="Peters L."/>
            <person name="Chertkov O."/>
            <person name="Held B."/>
            <person name="Detter J.C."/>
            <person name="Han C.S."/>
            <person name="Tapia R."/>
            <person name="Land M.L."/>
            <person name="Hauser L.J."/>
            <person name="Kyrpides N.C."/>
            <person name="Ivanova N.N."/>
            <person name="Mikhailova N."/>
            <person name="Pagani I."/>
            <person name="Woyke T."/>
            <person name="Arkin A.P."/>
            <person name="Dehal P."/>
            <person name="Chivian D."/>
            <person name="Criddle C.S."/>
            <person name="Wu W."/>
            <person name="Chakraborty R."/>
            <person name="Hazen T.C."/>
            <person name="Fields M.W."/>
        </authorList>
    </citation>
    <scope>NUCLEOTIDE SEQUENCE [LARGE SCALE GENOMIC DNA]</scope>
    <source>
        <strain evidence="6">FW-101-2B</strain>
    </source>
</reference>
<dbReference type="Pfam" id="PF25160">
    <property type="entry name" value="LdpA_Fe-S-bd"/>
    <property type="match status" value="1"/>
</dbReference>
<dbReference type="GO" id="GO:0051536">
    <property type="term" value="F:iron-sulfur cluster binding"/>
    <property type="evidence" value="ECO:0007669"/>
    <property type="project" value="UniProtKB-KW"/>
</dbReference>
<evidence type="ECO:0000313" key="5">
    <source>
        <dbReference type="EMBL" id="EHJ47162.1"/>
    </source>
</evidence>
<evidence type="ECO:0000313" key="6">
    <source>
        <dbReference type="Proteomes" id="UP000004662"/>
    </source>
</evidence>
<keyword evidence="2" id="KW-0408">Iron</keyword>
<dbReference type="PROSITE" id="PS51379">
    <property type="entry name" value="4FE4S_FER_2"/>
    <property type="match status" value="1"/>
</dbReference>
<dbReference type="InterPro" id="IPR017900">
    <property type="entry name" value="4Fe4S_Fe_S_CS"/>
</dbReference>
<dbReference type="SUPFAM" id="SSF54862">
    <property type="entry name" value="4Fe-4S ferredoxins"/>
    <property type="match status" value="1"/>
</dbReference>
<keyword evidence="1" id="KW-0479">Metal-binding</keyword>
<protein>
    <recommendedName>
        <fullName evidence="4">4Fe-4S ferredoxin-type domain-containing protein</fullName>
    </recommendedName>
</protein>
<dbReference type="InterPro" id="IPR017896">
    <property type="entry name" value="4Fe4S_Fe-S-bd"/>
</dbReference>
<evidence type="ECO:0000256" key="3">
    <source>
        <dbReference type="ARBA" id="ARBA00023014"/>
    </source>
</evidence>
<dbReference type="HOGENOM" id="CLU_139698_5_6_7"/>
<dbReference type="PROSITE" id="PS00198">
    <property type="entry name" value="4FE4S_FER_1"/>
    <property type="match status" value="1"/>
</dbReference>
<evidence type="ECO:0000256" key="1">
    <source>
        <dbReference type="ARBA" id="ARBA00022723"/>
    </source>
</evidence>
<accession>G7Q7K9</accession>